<feature type="transmembrane region" description="Helical" evidence="6">
    <location>
        <begin position="490"/>
        <end position="511"/>
    </location>
</feature>
<protein>
    <recommendedName>
        <fullName evidence="7">Major facilitator superfamily (MFS) profile domain-containing protein</fullName>
    </recommendedName>
</protein>
<feature type="transmembrane region" description="Helical" evidence="6">
    <location>
        <begin position="336"/>
        <end position="360"/>
    </location>
</feature>
<evidence type="ECO:0000256" key="5">
    <source>
        <dbReference type="SAM" id="MobiDB-lite"/>
    </source>
</evidence>
<keyword evidence="2 6" id="KW-0812">Transmembrane</keyword>
<dbReference type="AlphaFoldDB" id="A0AAV5T873"/>
<accession>A0AAV5T873</accession>
<dbReference type="Pfam" id="PF00083">
    <property type="entry name" value="Sugar_tr"/>
    <property type="match status" value="1"/>
</dbReference>
<feature type="transmembrane region" description="Helical" evidence="6">
    <location>
        <begin position="56"/>
        <end position="79"/>
    </location>
</feature>
<gene>
    <name evidence="8" type="ORF">PENTCL1PPCAC_13956</name>
</gene>
<feature type="transmembrane region" description="Helical" evidence="6">
    <location>
        <begin position="188"/>
        <end position="208"/>
    </location>
</feature>
<feature type="transmembrane region" description="Helical" evidence="6">
    <location>
        <begin position="137"/>
        <end position="156"/>
    </location>
</feature>
<dbReference type="EMBL" id="BTSX01000004">
    <property type="protein sequence ID" value="GMS91781.1"/>
    <property type="molecule type" value="Genomic_DNA"/>
</dbReference>
<dbReference type="SUPFAM" id="SSF103473">
    <property type="entry name" value="MFS general substrate transporter"/>
    <property type="match status" value="1"/>
</dbReference>
<organism evidence="8 9">
    <name type="scientific">Pristionchus entomophagus</name>
    <dbReference type="NCBI Taxonomy" id="358040"/>
    <lineage>
        <taxon>Eukaryota</taxon>
        <taxon>Metazoa</taxon>
        <taxon>Ecdysozoa</taxon>
        <taxon>Nematoda</taxon>
        <taxon>Chromadorea</taxon>
        <taxon>Rhabditida</taxon>
        <taxon>Rhabditina</taxon>
        <taxon>Diplogasteromorpha</taxon>
        <taxon>Diplogasteroidea</taxon>
        <taxon>Neodiplogasteridae</taxon>
        <taxon>Pristionchus</taxon>
    </lineage>
</organism>
<reference evidence="8" key="1">
    <citation type="submission" date="2023-10" db="EMBL/GenBank/DDBJ databases">
        <title>Genome assembly of Pristionchus species.</title>
        <authorList>
            <person name="Yoshida K."/>
            <person name="Sommer R.J."/>
        </authorList>
    </citation>
    <scope>NUCLEOTIDE SEQUENCE</scope>
    <source>
        <strain evidence="8">RS0144</strain>
    </source>
</reference>
<dbReference type="InterPro" id="IPR005828">
    <property type="entry name" value="MFS_sugar_transport-like"/>
</dbReference>
<keyword evidence="4 6" id="KW-0472">Membrane</keyword>
<feature type="transmembrane region" description="Helical" evidence="6">
    <location>
        <begin position="163"/>
        <end position="182"/>
    </location>
</feature>
<feature type="region of interest" description="Disordered" evidence="5">
    <location>
        <begin position="1"/>
        <end position="24"/>
    </location>
</feature>
<feature type="transmembrane region" description="Helical" evidence="6">
    <location>
        <begin position="247"/>
        <end position="267"/>
    </location>
</feature>
<dbReference type="Proteomes" id="UP001432027">
    <property type="component" value="Unassembled WGS sequence"/>
</dbReference>
<feature type="transmembrane region" description="Helical" evidence="6">
    <location>
        <begin position="220"/>
        <end position="241"/>
    </location>
</feature>
<dbReference type="GO" id="GO:0022857">
    <property type="term" value="F:transmembrane transporter activity"/>
    <property type="evidence" value="ECO:0007669"/>
    <property type="project" value="InterPro"/>
</dbReference>
<evidence type="ECO:0000259" key="7">
    <source>
        <dbReference type="PROSITE" id="PS50850"/>
    </source>
</evidence>
<feature type="domain" description="Major facilitator superfamily (MFS) profile" evidence="7">
    <location>
        <begin position="56"/>
        <end position="515"/>
    </location>
</feature>
<feature type="compositionally biased region" description="Polar residues" evidence="5">
    <location>
        <begin position="1"/>
        <end position="11"/>
    </location>
</feature>
<feature type="transmembrane region" description="Helical" evidence="6">
    <location>
        <begin position="372"/>
        <end position="390"/>
    </location>
</feature>
<feature type="transmembrane region" description="Helical" evidence="6">
    <location>
        <begin position="402"/>
        <end position="420"/>
    </location>
</feature>
<evidence type="ECO:0000256" key="3">
    <source>
        <dbReference type="ARBA" id="ARBA00022989"/>
    </source>
</evidence>
<keyword evidence="9" id="KW-1185">Reference proteome</keyword>
<dbReference type="PANTHER" id="PTHR24064">
    <property type="entry name" value="SOLUTE CARRIER FAMILY 22 MEMBER"/>
    <property type="match status" value="1"/>
</dbReference>
<comment type="subcellular location">
    <subcellularLocation>
        <location evidence="1">Membrane</location>
        <topology evidence="1">Multi-pass membrane protein</topology>
    </subcellularLocation>
</comment>
<evidence type="ECO:0000313" key="9">
    <source>
        <dbReference type="Proteomes" id="UP001432027"/>
    </source>
</evidence>
<dbReference type="InterPro" id="IPR036259">
    <property type="entry name" value="MFS_trans_sf"/>
</dbReference>
<proteinExistence type="predicted"/>
<dbReference type="Gene3D" id="1.20.1250.20">
    <property type="entry name" value="MFS general substrate transporter like domains"/>
    <property type="match status" value="1"/>
</dbReference>
<name>A0AAV5T873_9BILA</name>
<evidence type="ECO:0000313" key="8">
    <source>
        <dbReference type="EMBL" id="GMS91781.1"/>
    </source>
</evidence>
<evidence type="ECO:0000256" key="2">
    <source>
        <dbReference type="ARBA" id="ARBA00022692"/>
    </source>
</evidence>
<dbReference type="GO" id="GO:0016020">
    <property type="term" value="C:membrane"/>
    <property type="evidence" value="ECO:0007669"/>
    <property type="project" value="UniProtKB-SubCell"/>
</dbReference>
<comment type="caution">
    <text evidence="8">The sequence shown here is derived from an EMBL/GenBank/DDBJ whole genome shotgun (WGS) entry which is preliminary data.</text>
</comment>
<keyword evidence="3 6" id="KW-1133">Transmembrane helix</keyword>
<evidence type="ECO:0000256" key="4">
    <source>
        <dbReference type="ARBA" id="ARBA00023136"/>
    </source>
</evidence>
<dbReference type="PROSITE" id="PS50850">
    <property type="entry name" value="MFS"/>
    <property type="match status" value="1"/>
</dbReference>
<evidence type="ECO:0000256" key="1">
    <source>
        <dbReference type="ARBA" id="ARBA00004141"/>
    </source>
</evidence>
<evidence type="ECO:0000256" key="6">
    <source>
        <dbReference type="SAM" id="Phobius"/>
    </source>
</evidence>
<dbReference type="InterPro" id="IPR020846">
    <property type="entry name" value="MFS_dom"/>
</dbReference>
<sequence>MNSSVAETPSSLPLLPPGNDDSPPTCELVEKPDAKAEETKKNVDSFLRLSWYCARILFLSQFILFGSAANMIFLVYAGAAPQSVVCVGDEINISDICKLPLEERTRLNCSLMPVYEFHSLNVEFEYFCEEVAHVKGAISFQMAGLLFGTLFWGYFADAKGRRLALIICFTVLTFLSVTSSFVHSFFMFQIILTLQSFFTGGALIVYGVYMMEHLPHSHRFLISSLIAWSPNYILFTLLAWLTGDWRTLQLVIVVVSLPAFPAFFFVYESPRWLIQRGRIDEARVVLERMQAIDGVSQTKKEDMQKMIEEEHEKVLARERKSKNYNITHIFRHRNMAIVTMIISLGVLLTSMISFGLMFNLEKLSGSLFLNSIYLGLLRWSLNIATGIFDFKIKWASRKLVHTIGQGVVALGLVLLTWTYFNGKSVGLADVVRVSTLLSAAFVSQTQISKGMMALEYFPTVVRNSAASFKTVCSRIGAVLAPHIFLLPIPWMPYALLAALTLADTVAVLFFIPETKGRPLPENMPEKKKKNVTESSIIAQFQKV</sequence>